<name>A0A6G1U0F6_9BACT</name>
<comment type="caution">
    <text evidence="4">The sequence shown here is derived from an EMBL/GenBank/DDBJ whole genome shotgun (WGS) entry which is preliminary data.</text>
</comment>
<protein>
    <submittedName>
        <fullName evidence="4">DUF4468 domain-containing protein</fullName>
    </submittedName>
</protein>
<evidence type="ECO:0000256" key="1">
    <source>
        <dbReference type="SAM" id="Coils"/>
    </source>
</evidence>
<keyword evidence="1" id="KW-0175">Coiled coil</keyword>
<dbReference type="InterPro" id="IPR027823">
    <property type="entry name" value="DUF4468"/>
</dbReference>
<gene>
    <name evidence="4" type="ORF">F7D73_08710</name>
</gene>
<evidence type="ECO:0000313" key="5">
    <source>
        <dbReference type="Proteomes" id="UP000480425"/>
    </source>
</evidence>
<evidence type="ECO:0000313" key="4">
    <source>
        <dbReference type="EMBL" id="MQN81032.1"/>
    </source>
</evidence>
<keyword evidence="2" id="KW-0732">Signal</keyword>
<dbReference type="RefSeq" id="WP_153123931.1">
    <property type="nucleotide sequence ID" value="NZ_VZCB01000073.1"/>
</dbReference>
<feature type="domain" description="DUF4468" evidence="3">
    <location>
        <begin position="154"/>
        <end position="245"/>
    </location>
</feature>
<feature type="signal peptide" evidence="2">
    <location>
        <begin position="1"/>
        <end position="18"/>
    </location>
</feature>
<organism evidence="4 5">
    <name type="scientific">Segatella copri</name>
    <dbReference type="NCBI Taxonomy" id="165179"/>
    <lineage>
        <taxon>Bacteria</taxon>
        <taxon>Pseudomonadati</taxon>
        <taxon>Bacteroidota</taxon>
        <taxon>Bacteroidia</taxon>
        <taxon>Bacteroidales</taxon>
        <taxon>Prevotellaceae</taxon>
        <taxon>Segatella</taxon>
    </lineage>
</organism>
<reference evidence="4 5" key="1">
    <citation type="submission" date="2019-09" db="EMBL/GenBank/DDBJ databases">
        <title>Distinct polysaccharide growth profiles of human intestinal Prevotella copri isolates.</title>
        <authorList>
            <person name="Fehlner-Peach H."/>
            <person name="Magnabosco C."/>
            <person name="Raghavan V."/>
            <person name="Scher J.U."/>
            <person name="Tett A."/>
            <person name="Cox L.M."/>
            <person name="Gottsegen C."/>
            <person name="Watters A."/>
            <person name="Wiltshire- Gordon J.D."/>
            <person name="Segata N."/>
            <person name="Bonneau R."/>
            <person name="Littman D.R."/>
        </authorList>
    </citation>
    <scope>NUCLEOTIDE SEQUENCE [LARGE SCALE GENOMIC DNA]</scope>
    <source>
        <strain evidence="5">iA622</strain>
    </source>
</reference>
<proteinExistence type="predicted"/>
<dbReference type="CDD" id="cd12190">
    <property type="entry name" value="Bacova_04320_like"/>
    <property type="match status" value="1"/>
</dbReference>
<sequence length="303" mass="34081">MKKFIIPIMMLLPLTMQAQTVLTEQQQLEEAQKQLEAAKKALQIAKMKAEAARLKAQTDSLNQEAAKAEAEAKQMEAKKAEIKQAEAQKAEAEPAPNLPKEEAVTKGGWAIPTTVAKKKEEAKPVLMANGVELKEDPKYLEGAVKLNHEGKVEFTLDTDANGKTAKQIYDIVYEYMSDLTQSDENIGSRVALVNPNEYIIANSMDEWLVFSSSFISLDRSEFKYQLVAKIADNHLNLKLLRISYNYEEDRPTGFKAPAEQVITDKVALTKKKNDLAKIFGKFRKKTIDRKDQIFSEITTLVKQ</sequence>
<evidence type="ECO:0000256" key="2">
    <source>
        <dbReference type="SAM" id="SignalP"/>
    </source>
</evidence>
<dbReference type="Gene3D" id="3.30.530.80">
    <property type="match status" value="1"/>
</dbReference>
<evidence type="ECO:0000259" key="3">
    <source>
        <dbReference type="Pfam" id="PF14730"/>
    </source>
</evidence>
<accession>A0A6G1U0F6</accession>
<dbReference type="OrthoDB" id="1067229at2"/>
<dbReference type="EMBL" id="VZCB01000073">
    <property type="protein sequence ID" value="MQN81032.1"/>
    <property type="molecule type" value="Genomic_DNA"/>
</dbReference>
<dbReference type="Proteomes" id="UP000480425">
    <property type="component" value="Unassembled WGS sequence"/>
</dbReference>
<feature type="coiled-coil region" evidence="1">
    <location>
        <begin position="18"/>
        <end position="95"/>
    </location>
</feature>
<dbReference type="AlphaFoldDB" id="A0A6G1U0F6"/>
<dbReference type="Pfam" id="PF14730">
    <property type="entry name" value="DUF4468"/>
    <property type="match status" value="1"/>
</dbReference>
<feature type="chain" id="PRO_5026248685" evidence="2">
    <location>
        <begin position="19"/>
        <end position="303"/>
    </location>
</feature>